<keyword evidence="4" id="KW-0812">Transmembrane</keyword>
<gene>
    <name evidence="6" type="ORF">EWU20_09560</name>
</gene>
<organism evidence="6 7">
    <name type="scientific">Aquirufa antheringensis</name>
    <dbReference type="NCBI Taxonomy" id="2516559"/>
    <lineage>
        <taxon>Bacteria</taxon>
        <taxon>Pseudomonadati</taxon>
        <taxon>Bacteroidota</taxon>
        <taxon>Cytophagia</taxon>
        <taxon>Cytophagales</taxon>
        <taxon>Flectobacillaceae</taxon>
        <taxon>Aquirufa</taxon>
    </lineage>
</organism>
<keyword evidence="4" id="KW-0472">Membrane</keyword>
<proteinExistence type="predicted"/>
<accession>A0A4Q9BAI8</accession>
<feature type="transmembrane region" description="Helical" evidence="4">
    <location>
        <begin position="87"/>
        <end position="104"/>
    </location>
</feature>
<dbReference type="AlphaFoldDB" id="A0A4Q9BAI8"/>
<dbReference type="SUPFAM" id="SSF69593">
    <property type="entry name" value="Glycerol-3-phosphate (1)-acyltransferase"/>
    <property type="match status" value="1"/>
</dbReference>
<feature type="transmembrane region" description="Helical" evidence="4">
    <location>
        <begin position="16"/>
        <end position="39"/>
    </location>
</feature>
<keyword evidence="4" id="KW-1133">Transmembrane helix</keyword>
<dbReference type="Proteomes" id="UP000293583">
    <property type="component" value="Unassembled WGS sequence"/>
</dbReference>
<evidence type="ECO:0000313" key="7">
    <source>
        <dbReference type="Proteomes" id="UP000293583"/>
    </source>
</evidence>
<dbReference type="CDD" id="cd07989">
    <property type="entry name" value="LPLAT_AGPAT-like"/>
    <property type="match status" value="1"/>
</dbReference>
<dbReference type="RefSeq" id="WP_130896049.1">
    <property type="nucleotide sequence ID" value="NZ_CP049835.1"/>
</dbReference>
<evidence type="ECO:0000256" key="1">
    <source>
        <dbReference type="ARBA" id="ARBA00005189"/>
    </source>
</evidence>
<feature type="transmembrane region" description="Helical" evidence="4">
    <location>
        <begin position="51"/>
        <end position="67"/>
    </location>
</feature>
<sequence length="253" mass="29139">MKNKSSLLSSLLKGLYTFWAGLVFVLIFLLLYPLIFVFLQRRSWKRVAHRLVGLWGQLFFLFAGIRIKVTHHFKPDPKQTYVFCANHFSYVDIAVVVVIIRHYFSFVGKNAMKKIPLFGYLYARLNILVDRGDKNSRASSLSRSIRALQSGRSIIIFPEGGIISKQFPYMANPLKDGAFIMAIQQQVPIVPMSFHNNHQIMDENTLMMRPGTLHVEMHPPFDTKGLTMEDLPVLREKVFESIQNPILAYYGLK</sequence>
<comment type="caution">
    <text evidence="6">The sequence shown here is derived from an EMBL/GenBank/DDBJ whole genome shotgun (WGS) entry which is preliminary data.</text>
</comment>
<dbReference type="EMBL" id="SEWY01000004">
    <property type="protein sequence ID" value="TBH72061.1"/>
    <property type="molecule type" value="Genomic_DNA"/>
</dbReference>
<dbReference type="InterPro" id="IPR002123">
    <property type="entry name" value="Plipid/glycerol_acylTrfase"/>
</dbReference>
<dbReference type="Pfam" id="PF01553">
    <property type="entry name" value="Acyltransferase"/>
    <property type="match status" value="1"/>
</dbReference>
<dbReference type="GO" id="GO:0006654">
    <property type="term" value="P:phosphatidic acid biosynthetic process"/>
    <property type="evidence" value="ECO:0007669"/>
    <property type="project" value="TreeGrafter"/>
</dbReference>
<feature type="domain" description="Phospholipid/glycerol acyltransferase" evidence="5">
    <location>
        <begin position="81"/>
        <end position="197"/>
    </location>
</feature>
<dbReference type="GO" id="GO:0003841">
    <property type="term" value="F:1-acylglycerol-3-phosphate O-acyltransferase activity"/>
    <property type="evidence" value="ECO:0007669"/>
    <property type="project" value="TreeGrafter"/>
</dbReference>
<keyword evidence="2 6" id="KW-0808">Transferase</keyword>
<evidence type="ECO:0000313" key="6">
    <source>
        <dbReference type="EMBL" id="TBH72061.1"/>
    </source>
</evidence>
<comment type="pathway">
    <text evidence="1">Lipid metabolism.</text>
</comment>
<evidence type="ECO:0000256" key="3">
    <source>
        <dbReference type="ARBA" id="ARBA00023315"/>
    </source>
</evidence>
<keyword evidence="7" id="KW-1185">Reference proteome</keyword>
<evidence type="ECO:0000259" key="5">
    <source>
        <dbReference type="SMART" id="SM00563"/>
    </source>
</evidence>
<dbReference type="PANTHER" id="PTHR10434:SF11">
    <property type="entry name" value="1-ACYL-SN-GLYCEROL-3-PHOSPHATE ACYLTRANSFERASE"/>
    <property type="match status" value="1"/>
</dbReference>
<name>A0A4Q9BAI8_9BACT</name>
<dbReference type="OrthoDB" id="9803035at2"/>
<dbReference type="PANTHER" id="PTHR10434">
    <property type="entry name" value="1-ACYL-SN-GLYCEROL-3-PHOSPHATE ACYLTRANSFERASE"/>
    <property type="match status" value="1"/>
</dbReference>
<evidence type="ECO:0000256" key="2">
    <source>
        <dbReference type="ARBA" id="ARBA00022679"/>
    </source>
</evidence>
<keyword evidence="3 6" id="KW-0012">Acyltransferase</keyword>
<protein>
    <submittedName>
        <fullName evidence="6">1-acyl-sn-glycerol-3-phosphate acyltransferase</fullName>
    </submittedName>
</protein>
<reference evidence="6 7" key="1">
    <citation type="submission" date="2019-02" db="EMBL/GenBank/DDBJ databases">
        <title>Genome of a new Bacteroidetes strain.</title>
        <authorList>
            <person name="Pitt A."/>
        </authorList>
    </citation>
    <scope>NUCLEOTIDE SEQUENCE [LARGE SCALE GENOMIC DNA]</scope>
    <source>
        <strain evidence="6 7">103A-SOEBACH</strain>
    </source>
</reference>
<evidence type="ECO:0000256" key="4">
    <source>
        <dbReference type="SAM" id="Phobius"/>
    </source>
</evidence>
<dbReference type="SMART" id="SM00563">
    <property type="entry name" value="PlsC"/>
    <property type="match status" value="1"/>
</dbReference>